<accession>X0TLA9</accession>
<proteinExistence type="predicted"/>
<sequence length="122" mass="13873">AEFALDEEREHYLEETSTIISRGVPLPTNVFGLPRLFSTFIPTTAAITIEGTVFAYTEPTPEWLTIYPSIQLQPSLDILEDLDIPFRPKRKRKAMGIVIKRSKARFKTAFADDLVEETNISE</sequence>
<feature type="non-terminal residue" evidence="1">
    <location>
        <position position="1"/>
    </location>
</feature>
<name>X0TLA9_9ZZZZ</name>
<dbReference type="AlphaFoldDB" id="X0TLA9"/>
<organism evidence="1">
    <name type="scientific">marine sediment metagenome</name>
    <dbReference type="NCBI Taxonomy" id="412755"/>
    <lineage>
        <taxon>unclassified sequences</taxon>
        <taxon>metagenomes</taxon>
        <taxon>ecological metagenomes</taxon>
    </lineage>
</organism>
<reference evidence="1" key="1">
    <citation type="journal article" date="2014" name="Front. Microbiol.">
        <title>High frequency of phylogenetically diverse reductive dehalogenase-homologous genes in deep subseafloor sedimentary metagenomes.</title>
        <authorList>
            <person name="Kawai M."/>
            <person name="Futagami T."/>
            <person name="Toyoda A."/>
            <person name="Takaki Y."/>
            <person name="Nishi S."/>
            <person name="Hori S."/>
            <person name="Arai W."/>
            <person name="Tsubouchi T."/>
            <person name="Morono Y."/>
            <person name="Uchiyama I."/>
            <person name="Ito T."/>
            <person name="Fujiyama A."/>
            <person name="Inagaki F."/>
            <person name="Takami H."/>
        </authorList>
    </citation>
    <scope>NUCLEOTIDE SEQUENCE</scope>
    <source>
        <strain evidence="1">Expedition CK06-06</strain>
    </source>
</reference>
<comment type="caution">
    <text evidence="1">The sequence shown here is derived from an EMBL/GenBank/DDBJ whole genome shotgun (WGS) entry which is preliminary data.</text>
</comment>
<dbReference type="EMBL" id="BARS01004354">
    <property type="protein sequence ID" value="GAF76885.1"/>
    <property type="molecule type" value="Genomic_DNA"/>
</dbReference>
<evidence type="ECO:0000313" key="1">
    <source>
        <dbReference type="EMBL" id="GAF76885.1"/>
    </source>
</evidence>
<protein>
    <submittedName>
        <fullName evidence="1">Uncharacterized protein</fullName>
    </submittedName>
</protein>
<gene>
    <name evidence="1" type="ORF">S01H1_08497</name>
</gene>